<sequence length="91" mass="10277">MELRIWFGKRLSQAKHEGKWSLSGQRSLYGLELDGTINGVMMWHLVLLDVVQCFALIVVSVKVVLQFRLGINALAFKVELLGIIEAIEHIS</sequence>
<keyword evidence="2" id="KW-1185">Reference proteome</keyword>
<accession>A0AA88CZ07</accession>
<evidence type="ECO:0000313" key="1">
    <source>
        <dbReference type="EMBL" id="GMN37375.1"/>
    </source>
</evidence>
<dbReference type="EMBL" id="BTGU01000007">
    <property type="protein sequence ID" value="GMN37375.1"/>
    <property type="molecule type" value="Genomic_DNA"/>
</dbReference>
<name>A0AA88CZ07_FICCA</name>
<gene>
    <name evidence="1" type="ORF">TIFTF001_006762</name>
</gene>
<comment type="caution">
    <text evidence="1">The sequence shown here is derived from an EMBL/GenBank/DDBJ whole genome shotgun (WGS) entry which is preliminary data.</text>
</comment>
<protein>
    <submittedName>
        <fullName evidence="1">Uncharacterized protein</fullName>
    </submittedName>
</protein>
<evidence type="ECO:0000313" key="2">
    <source>
        <dbReference type="Proteomes" id="UP001187192"/>
    </source>
</evidence>
<dbReference type="AlphaFoldDB" id="A0AA88CZ07"/>
<organism evidence="1 2">
    <name type="scientific">Ficus carica</name>
    <name type="common">Common fig</name>
    <dbReference type="NCBI Taxonomy" id="3494"/>
    <lineage>
        <taxon>Eukaryota</taxon>
        <taxon>Viridiplantae</taxon>
        <taxon>Streptophyta</taxon>
        <taxon>Embryophyta</taxon>
        <taxon>Tracheophyta</taxon>
        <taxon>Spermatophyta</taxon>
        <taxon>Magnoliopsida</taxon>
        <taxon>eudicotyledons</taxon>
        <taxon>Gunneridae</taxon>
        <taxon>Pentapetalae</taxon>
        <taxon>rosids</taxon>
        <taxon>fabids</taxon>
        <taxon>Rosales</taxon>
        <taxon>Moraceae</taxon>
        <taxon>Ficeae</taxon>
        <taxon>Ficus</taxon>
    </lineage>
</organism>
<reference evidence="1" key="1">
    <citation type="submission" date="2023-07" db="EMBL/GenBank/DDBJ databases">
        <title>draft genome sequence of fig (Ficus carica).</title>
        <authorList>
            <person name="Takahashi T."/>
            <person name="Nishimura K."/>
        </authorList>
    </citation>
    <scope>NUCLEOTIDE SEQUENCE</scope>
</reference>
<dbReference type="Proteomes" id="UP001187192">
    <property type="component" value="Unassembled WGS sequence"/>
</dbReference>
<proteinExistence type="predicted"/>